<dbReference type="InterPro" id="IPR020579">
    <property type="entry name" value="Exonuc_VII_lsu_C"/>
</dbReference>
<evidence type="ECO:0000256" key="4">
    <source>
        <dbReference type="ARBA" id="ARBA00022839"/>
    </source>
</evidence>
<dbReference type="AlphaFoldDB" id="A0A4R7B9R8"/>
<dbReference type="GO" id="GO:0008855">
    <property type="term" value="F:exodeoxyribonuclease VII activity"/>
    <property type="evidence" value="ECO:0007669"/>
    <property type="project" value="UniProtKB-UniRule"/>
</dbReference>
<comment type="function">
    <text evidence="5">Bidirectionally degrades single-stranded DNA into large acid-insoluble oligonucleotides, which are then degraded further into small acid-soluble oligonucleotides.</text>
</comment>
<sequence>MPFSPLAGDVISVSALNRLARDLLESGLPAAWIGGEISNLTIAASGHAYFSLKDASAQVRCVMFRNRVGLLPFRLANGQQVELRGLPSLYEARGEFQINVETVRAAGLGRLFEAFERLKAQLSAEGLFAAERKRPIPHLPRAVGIVTSPAAAALRDVVTTLTRRMPGLPLILYPTQVQGDAAAAQIAEAIKLAGARAEVDVLIVCRGGGSIEDLWSFNEEVVARAVANSPIPIISGVGHETDFTICDFAADLRAPTPTAAAELAAPSREQLQRQIDQARQGLARAMARQLNHKAQQLDLKAQRLRHPGERLKQQAMQLAHVGQQLSQQMQRHMQRARMRLELTQNRFAQNRPDLPRRRERLAQRTDALRRAMQQWLINRQQTVHGAAALLSSYNPQAVLERGYAIVQTEAGQVVKSADELRQGQRLKLQLAQGRTEAVVDRQTDIQPGLPF</sequence>
<evidence type="ECO:0000256" key="6">
    <source>
        <dbReference type="RuleBase" id="RU004355"/>
    </source>
</evidence>
<dbReference type="NCBIfam" id="TIGR00237">
    <property type="entry name" value="xseA"/>
    <property type="match status" value="1"/>
</dbReference>
<dbReference type="EC" id="3.1.11.6" evidence="5"/>
<dbReference type="InterPro" id="IPR003753">
    <property type="entry name" value="Exonuc_VII_L"/>
</dbReference>
<keyword evidence="4 5" id="KW-0269">Exonuclease</keyword>
<evidence type="ECO:0000259" key="7">
    <source>
        <dbReference type="Pfam" id="PF02601"/>
    </source>
</evidence>
<gene>
    <name evidence="5" type="primary">xseA</name>
    <name evidence="9" type="ORF">DFP86_103238</name>
</gene>
<comment type="catalytic activity">
    <reaction evidence="5 6">
        <text>Exonucleolytic cleavage in either 5'- to 3'- or 3'- to 5'-direction to yield nucleoside 5'-phosphates.</text>
        <dbReference type="EC" id="3.1.11.6"/>
    </reaction>
</comment>
<dbReference type="Pfam" id="PF13742">
    <property type="entry name" value="tRNA_anti_2"/>
    <property type="match status" value="1"/>
</dbReference>
<protein>
    <recommendedName>
        <fullName evidence="5">Exodeoxyribonuclease 7 large subunit</fullName>
        <ecNumber evidence="5">3.1.11.6</ecNumber>
    </recommendedName>
    <alternativeName>
        <fullName evidence="5">Exodeoxyribonuclease VII large subunit</fullName>
        <shortName evidence="5">Exonuclease VII large subunit</shortName>
    </alternativeName>
</protein>
<dbReference type="PANTHER" id="PTHR30008:SF0">
    <property type="entry name" value="EXODEOXYRIBONUCLEASE 7 LARGE SUBUNIT"/>
    <property type="match status" value="1"/>
</dbReference>
<keyword evidence="1 5" id="KW-0963">Cytoplasm</keyword>
<dbReference type="RefSeq" id="WP_133678942.1">
    <property type="nucleotide sequence ID" value="NZ_SNZP01000003.1"/>
</dbReference>
<evidence type="ECO:0000259" key="8">
    <source>
        <dbReference type="Pfam" id="PF13742"/>
    </source>
</evidence>
<dbReference type="Pfam" id="PF02601">
    <property type="entry name" value="Exonuc_VII_L"/>
    <property type="match status" value="1"/>
</dbReference>
<comment type="subunit">
    <text evidence="5">Heterooligomer composed of large and small subunits.</text>
</comment>
<dbReference type="GO" id="GO:0003676">
    <property type="term" value="F:nucleic acid binding"/>
    <property type="evidence" value="ECO:0007669"/>
    <property type="project" value="InterPro"/>
</dbReference>
<feature type="domain" description="OB-fold nucleic acid binding" evidence="8">
    <location>
        <begin position="11"/>
        <end position="103"/>
    </location>
</feature>
<comment type="caution">
    <text evidence="9">The sequence shown here is derived from an EMBL/GenBank/DDBJ whole genome shotgun (WGS) entry which is preliminary data.</text>
</comment>
<dbReference type="GO" id="GO:0006308">
    <property type="term" value="P:DNA catabolic process"/>
    <property type="evidence" value="ECO:0007669"/>
    <property type="project" value="UniProtKB-UniRule"/>
</dbReference>
<dbReference type="PANTHER" id="PTHR30008">
    <property type="entry name" value="EXODEOXYRIBONUCLEASE 7 LARGE SUBUNIT"/>
    <property type="match status" value="1"/>
</dbReference>
<keyword evidence="2 5" id="KW-0540">Nuclease</keyword>
<dbReference type="InterPro" id="IPR025824">
    <property type="entry name" value="OB-fold_nuc-bd_dom"/>
</dbReference>
<dbReference type="Proteomes" id="UP000295611">
    <property type="component" value="Unassembled WGS sequence"/>
</dbReference>
<dbReference type="EMBL" id="SNZP01000003">
    <property type="protein sequence ID" value="TDR81581.1"/>
    <property type="molecule type" value="Genomic_DNA"/>
</dbReference>
<evidence type="ECO:0000256" key="2">
    <source>
        <dbReference type="ARBA" id="ARBA00022722"/>
    </source>
</evidence>
<dbReference type="HAMAP" id="MF_00378">
    <property type="entry name" value="Exonuc_7_L"/>
    <property type="match status" value="1"/>
</dbReference>
<evidence type="ECO:0000313" key="9">
    <source>
        <dbReference type="EMBL" id="TDR81581.1"/>
    </source>
</evidence>
<dbReference type="GO" id="GO:0005737">
    <property type="term" value="C:cytoplasm"/>
    <property type="evidence" value="ECO:0007669"/>
    <property type="project" value="UniProtKB-SubCell"/>
</dbReference>
<organism evidence="9 10">
    <name type="scientific">Paludibacterium purpuratum</name>
    <dbReference type="NCBI Taxonomy" id="1144873"/>
    <lineage>
        <taxon>Bacteria</taxon>
        <taxon>Pseudomonadati</taxon>
        <taxon>Pseudomonadota</taxon>
        <taxon>Betaproteobacteria</taxon>
        <taxon>Neisseriales</taxon>
        <taxon>Chromobacteriaceae</taxon>
        <taxon>Paludibacterium</taxon>
    </lineage>
</organism>
<dbReference type="CDD" id="cd04489">
    <property type="entry name" value="ExoVII_LU_OBF"/>
    <property type="match status" value="1"/>
</dbReference>
<dbReference type="OrthoDB" id="9802795at2"/>
<proteinExistence type="inferred from homology"/>
<evidence type="ECO:0000256" key="3">
    <source>
        <dbReference type="ARBA" id="ARBA00022801"/>
    </source>
</evidence>
<evidence type="ECO:0000256" key="5">
    <source>
        <dbReference type="HAMAP-Rule" id="MF_00378"/>
    </source>
</evidence>
<accession>A0A4R7B9R8</accession>
<comment type="similarity">
    <text evidence="5 6">Belongs to the XseA family.</text>
</comment>
<feature type="domain" description="Exonuclease VII large subunit C-terminal" evidence="7">
    <location>
        <begin position="127"/>
        <end position="437"/>
    </location>
</feature>
<dbReference type="GO" id="GO:0009318">
    <property type="term" value="C:exodeoxyribonuclease VII complex"/>
    <property type="evidence" value="ECO:0007669"/>
    <property type="project" value="UniProtKB-UniRule"/>
</dbReference>
<reference evidence="9 10" key="1">
    <citation type="submission" date="2019-03" db="EMBL/GenBank/DDBJ databases">
        <title>Genomic Encyclopedia of Type Strains, Phase III (KMG-III): the genomes of soil and plant-associated and newly described type strains.</title>
        <authorList>
            <person name="Whitman W."/>
        </authorList>
    </citation>
    <scope>NUCLEOTIDE SEQUENCE [LARGE SCALE GENOMIC DNA]</scope>
    <source>
        <strain evidence="9 10">CECT 8976</strain>
    </source>
</reference>
<evidence type="ECO:0000313" key="10">
    <source>
        <dbReference type="Proteomes" id="UP000295611"/>
    </source>
</evidence>
<comment type="subcellular location">
    <subcellularLocation>
        <location evidence="5 6">Cytoplasm</location>
    </subcellularLocation>
</comment>
<keyword evidence="3 5" id="KW-0378">Hydrolase</keyword>
<keyword evidence="10" id="KW-1185">Reference proteome</keyword>
<name>A0A4R7B9R8_9NEIS</name>
<evidence type="ECO:0000256" key="1">
    <source>
        <dbReference type="ARBA" id="ARBA00022490"/>
    </source>
</evidence>